<feature type="transmembrane region" description="Helical" evidence="2">
    <location>
        <begin position="151"/>
        <end position="170"/>
    </location>
</feature>
<dbReference type="Pfam" id="PF00498">
    <property type="entry name" value="FHA"/>
    <property type="match status" value="1"/>
</dbReference>
<evidence type="ECO:0000313" key="5">
    <source>
        <dbReference type="Proteomes" id="UP000316584"/>
    </source>
</evidence>
<evidence type="ECO:0000256" key="1">
    <source>
        <dbReference type="SAM" id="MobiDB-lite"/>
    </source>
</evidence>
<dbReference type="PANTHER" id="PTHR23308">
    <property type="entry name" value="NUCLEAR INHIBITOR OF PROTEIN PHOSPHATASE-1"/>
    <property type="match status" value="1"/>
</dbReference>
<feature type="region of interest" description="Disordered" evidence="1">
    <location>
        <begin position="1"/>
        <end position="23"/>
    </location>
</feature>
<feature type="compositionally biased region" description="Polar residues" evidence="1">
    <location>
        <begin position="1"/>
        <end position="13"/>
    </location>
</feature>
<keyword evidence="5" id="KW-1185">Reference proteome</keyword>
<evidence type="ECO:0000313" key="4">
    <source>
        <dbReference type="EMBL" id="QDW66150.1"/>
    </source>
</evidence>
<sequence length="174" mass="17879">MNSTRQADTTADPQPSPPAGAGPEATLATVVRPVLPPYVLRGVGGAGFGRTFPLLGPTTLGRAADCGIHLDHPGVSRQHLRLTPTAEGLLVEDLGSTNGWLLNEKPHERAWARHGDELGIDALRFRVVAPGAPAADPRPVGGTQRAAGTSAWWWVAAVAALAATVALVLGQAGG</sequence>
<dbReference type="PROSITE" id="PS50006">
    <property type="entry name" value="FHA_DOMAIN"/>
    <property type="match status" value="1"/>
</dbReference>
<accession>A0A518N2K7</accession>
<gene>
    <name evidence="4" type="ORF">FPZ22_03990</name>
</gene>
<dbReference type="SMART" id="SM00240">
    <property type="entry name" value="FHA"/>
    <property type="match status" value="1"/>
</dbReference>
<organism evidence="4 5">
    <name type="scientific">Luteimonas granuli</name>
    <dbReference type="NCBI Taxonomy" id="1176533"/>
    <lineage>
        <taxon>Bacteria</taxon>
        <taxon>Pseudomonadati</taxon>
        <taxon>Pseudomonadota</taxon>
        <taxon>Gammaproteobacteria</taxon>
        <taxon>Lysobacterales</taxon>
        <taxon>Lysobacteraceae</taxon>
        <taxon>Luteimonas</taxon>
    </lineage>
</organism>
<reference evidence="4 5" key="1">
    <citation type="submission" date="2019-07" db="EMBL/GenBank/DDBJ databases">
        <title>Full genome sequence of Luteimonas sp. Gr-4.</title>
        <authorList>
            <person name="Im W.-T."/>
        </authorList>
    </citation>
    <scope>NUCLEOTIDE SEQUENCE [LARGE SCALE GENOMIC DNA]</scope>
    <source>
        <strain evidence="4 5">Gr-4</strain>
    </source>
</reference>
<dbReference type="EMBL" id="CP042218">
    <property type="protein sequence ID" value="QDW66150.1"/>
    <property type="molecule type" value="Genomic_DNA"/>
</dbReference>
<proteinExistence type="predicted"/>
<dbReference type="Proteomes" id="UP000316584">
    <property type="component" value="Chromosome"/>
</dbReference>
<dbReference type="KEGG" id="lug:FPZ22_03990"/>
<keyword evidence="2" id="KW-1133">Transmembrane helix</keyword>
<evidence type="ECO:0000256" key="2">
    <source>
        <dbReference type="SAM" id="Phobius"/>
    </source>
</evidence>
<evidence type="ECO:0000259" key="3">
    <source>
        <dbReference type="PROSITE" id="PS50006"/>
    </source>
</evidence>
<dbReference type="OrthoDB" id="9815482at2"/>
<dbReference type="InterPro" id="IPR050923">
    <property type="entry name" value="Cell_Proc_Reg/RNA_Proc"/>
</dbReference>
<keyword evidence="2" id="KW-0472">Membrane</keyword>
<dbReference type="AlphaFoldDB" id="A0A518N2K7"/>
<dbReference type="CDD" id="cd00060">
    <property type="entry name" value="FHA"/>
    <property type="match status" value="1"/>
</dbReference>
<dbReference type="SUPFAM" id="SSF49879">
    <property type="entry name" value="SMAD/FHA domain"/>
    <property type="match status" value="1"/>
</dbReference>
<protein>
    <submittedName>
        <fullName evidence="4">FHA domain-containing protein</fullName>
    </submittedName>
</protein>
<feature type="domain" description="FHA" evidence="3">
    <location>
        <begin position="58"/>
        <end position="107"/>
    </location>
</feature>
<dbReference type="RefSeq" id="WP_144890601.1">
    <property type="nucleotide sequence ID" value="NZ_CP042218.1"/>
</dbReference>
<keyword evidence="2" id="KW-0812">Transmembrane</keyword>
<dbReference type="InterPro" id="IPR008984">
    <property type="entry name" value="SMAD_FHA_dom_sf"/>
</dbReference>
<dbReference type="InterPro" id="IPR000253">
    <property type="entry name" value="FHA_dom"/>
</dbReference>
<dbReference type="Gene3D" id="2.60.200.20">
    <property type="match status" value="1"/>
</dbReference>
<name>A0A518N2K7_9GAMM</name>